<dbReference type="EMBL" id="CP036281">
    <property type="protein sequence ID" value="QDU78493.1"/>
    <property type="molecule type" value="Genomic_DNA"/>
</dbReference>
<organism evidence="1 2">
    <name type="scientific">Polystyrenella longa</name>
    <dbReference type="NCBI Taxonomy" id="2528007"/>
    <lineage>
        <taxon>Bacteria</taxon>
        <taxon>Pseudomonadati</taxon>
        <taxon>Planctomycetota</taxon>
        <taxon>Planctomycetia</taxon>
        <taxon>Planctomycetales</taxon>
        <taxon>Planctomycetaceae</taxon>
        <taxon>Polystyrenella</taxon>
    </lineage>
</organism>
<evidence type="ECO:0000313" key="2">
    <source>
        <dbReference type="Proteomes" id="UP000317178"/>
    </source>
</evidence>
<proteinExistence type="predicted"/>
<dbReference type="Proteomes" id="UP000317178">
    <property type="component" value="Chromosome"/>
</dbReference>
<dbReference type="RefSeq" id="WP_144992300.1">
    <property type="nucleotide sequence ID" value="NZ_CP036281.1"/>
</dbReference>
<gene>
    <name evidence="1" type="ORF">Pla110_01970</name>
</gene>
<evidence type="ECO:0000313" key="1">
    <source>
        <dbReference type="EMBL" id="QDU78493.1"/>
    </source>
</evidence>
<dbReference type="SUPFAM" id="SSF158997">
    <property type="entry name" value="Trm112p-like"/>
    <property type="match status" value="1"/>
</dbReference>
<dbReference type="Gene3D" id="2.20.25.10">
    <property type="match status" value="1"/>
</dbReference>
<dbReference type="KEGG" id="plon:Pla110_01970"/>
<keyword evidence="2" id="KW-1185">Reference proteome</keyword>
<name>A0A518CGZ1_9PLAN</name>
<reference evidence="1 2" key="1">
    <citation type="submission" date="2019-02" db="EMBL/GenBank/DDBJ databases">
        <title>Deep-cultivation of Planctomycetes and their phenomic and genomic characterization uncovers novel biology.</title>
        <authorList>
            <person name="Wiegand S."/>
            <person name="Jogler M."/>
            <person name="Boedeker C."/>
            <person name="Pinto D."/>
            <person name="Vollmers J."/>
            <person name="Rivas-Marin E."/>
            <person name="Kohn T."/>
            <person name="Peeters S.H."/>
            <person name="Heuer A."/>
            <person name="Rast P."/>
            <person name="Oberbeckmann S."/>
            <person name="Bunk B."/>
            <person name="Jeske O."/>
            <person name="Meyerdierks A."/>
            <person name="Storesund J.E."/>
            <person name="Kallscheuer N."/>
            <person name="Luecker S."/>
            <person name="Lage O.M."/>
            <person name="Pohl T."/>
            <person name="Merkel B.J."/>
            <person name="Hornburger P."/>
            <person name="Mueller R.-W."/>
            <person name="Bruemmer F."/>
            <person name="Labrenz M."/>
            <person name="Spormann A.M."/>
            <person name="Op den Camp H."/>
            <person name="Overmann J."/>
            <person name="Amann R."/>
            <person name="Jetten M.S.M."/>
            <person name="Mascher T."/>
            <person name="Medema M.H."/>
            <person name="Devos D.P."/>
            <person name="Kaster A.-K."/>
            <person name="Ovreas L."/>
            <person name="Rohde M."/>
            <person name="Galperin M.Y."/>
            <person name="Jogler C."/>
        </authorList>
    </citation>
    <scope>NUCLEOTIDE SEQUENCE [LARGE SCALE GENOMIC DNA]</scope>
    <source>
        <strain evidence="1 2">Pla110</strain>
    </source>
</reference>
<dbReference type="AlphaFoldDB" id="A0A518CGZ1"/>
<sequence>MAFQFESLKDIIACPKCHSKLIHDDSRLVCRNESCRLAFEILEDIPVMLVDEARELETEEWQTVMAKLDQK</sequence>
<accession>A0A518CGZ1</accession>
<protein>
    <submittedName>
        <fullName evidence="1">Uncharacterized protein</fullName>
    </submittedName>
</protein>
<dbReference type="OrthoDB" id="9812205at2"/>